<evidence type="ECO:0008006" key="5">
    <source>
        <dbReference type="Google" id="ProtNLM"/>
    </source>
</evidence>
<feature type="region of interest" description="Disordered" evidence="1">
    <location>
        <begin position="1"/>
        <end position="29"/>
    </location>
</feature>
<accession>A0ABT9QEB5</accession>
<evidence type="ECO:0000313" key="4">
    <source>
        <dbReference type="Proteomes" id="UP001225356"/>
    </source>
</evidence>
<feature type="compositionally biased region" description="Polar residues" evidence="1">
    <location>
        <begin position="123"/>
        <end position="132"/>
    </location>
</feature>
<gene>
    <name evidence="3" type="ORF">J2853_004322</name>
</gene>
<feature type="compositionally biased region" description="Polar residues" evidence="1">
    <location>
        <begin position="103"/>
        <end position="115"/>
    </location>
</feature>
<proteinExistence type="predicted"/>
<evidence type="ECO:0000313" key="3">
    <source>
        <dbReference type="EMBL" id="MDP9845111.1"/>
    </source>
</evidence>
<dbReference type="Proteomes" id="UP001225356">
    <property type="component" value="Unassembled WGS sequence"/>
</dbReference>
<dbReference type="EMBL" id="JAUSQU010000001">
    <property type="protein sequence ID" value="MDP9845111.1"/>
    <property type="molecule type" value="Genomic_DNA"/>
</dbReference>
<reference evidence="3 4" key="1">
    <citation type="submission" date="2023-07" db="EMBL/GenBank/DDBJ databases">
        <title>Sequencing the genomes of 1000 actinobacteria strains.</title>
        <authorList>
            <person name="Klenk H.-P."/>
        </authorList>
    </citation>
    <scope>NUCLEOTIDE SEQUENCE [LARGE SCALE GENOMIC DNA]</scope>
    <source>
        <strain evidence="3 4">DSM 46740</strain>
    </source>
</reference>
<feature type="compositionally biased region" description="Basic and acidic residues" evidence="1">
    <location>
        <begin position="79"/>
        <end position="89"/>
    </location>
</feature>
<sequence length="142" mass="15251">MPQKHRPEPARSAPVDAKATPVVASAPRPGRAPRAPFVLLVVGLLCGGLVSLLLLNTVLARDSFELSKLRAENNKYRVQKEEMEHDNRQFEMPGAVADKAGKQGQSPDWETSNILTPGHPNSRVASDGQTLAGQEPVPGTGR</sequence>
<keyword evidence="2" id="KW-0812">Transmembrane</keyword>
<evidence type="ECO:0000256" key="1">
    <source>
        <dbReference type="SAM" id="MobiDB-lite"/>
    </source>
</evidence>
<feature type="transmembrane region" description="Helical" evidence="2">
    <location>
        <begin position="37"/>
        <end position="60"/>
    </location>
</feature>
<keyword evidence="2" id="KW-1133">Transmembrane helix</keyword>
<keyword evidence="2" id="KW-0472">Membrane</keyword>
<feature type="region of interest" description="Disordered" evidence="1">
    <location>
        <begin position="79"/>
        <end position="142"/>
    </location>
</feature>
<name>A0ABT9QEB5_9ACTN</name>
<protein>
    <recommendedName>
        <fullName evidence="5">Cell division protein FtsL</fullName>
    </recommendedName>
</protein>
<dbReference type="RefSeq" id="WP_307560491.1">
    <property type="nucleotide sequence ID" value="NZ_JAUSQU010000001.1"/>
</dbReference>
<organism evidence="3 4">
    <name type="scientific">Streptosporangium lutulentum</name>
    <dbReference type="NCBI Taxonomy" id="1461250"/>
    <lineage>
        <taxon>Bacteria</taxon>
        <taxon>Bacillati</taxon>
        <taxon>Actinomycetota</taxon>
        <taxon>Actinomycetes</taxon>
        <taxon>Streptosporangiales</taxon>
        <taxon>Streptosporangiaceae</taxon>
        <taxon>Streptosporangium</taxon>
    </lineage>
</organism>
<comment type="caution">
    <text evidence="3">The sequence shown here is derived from an EMBL/GenBank/DDBJ whole genome shotgun (WGS) entry which is preliminary data.</text>
</comment>
<evidence type="ECO:0000256" key="2">
    <source>
        <dbReference type="SAM" id="Phobius"/>
    </source>
</evidence>
<keyword evidence="4" id="KW-1185">Reference proteome</keyword>